<evidence type="ECO:0000313" key="4">
    <source>
        <dbReference type="Proteomes" id="UP000076023"/>
    </source>
</evidence>
<dbReference type="InterPro" id="IPR003675">
    <property type="entry name" value="Rce1/LyrA-like_dom"/>
</dbReference>
<feature type="transmembrane region" description="Helical" evidence="1">
    <location>
        <begin position="205"/>
        <end position="224"/>
    </location>
</feature>
<feature type="transmembrane region" description="Helical" evidence="1">
    <location>
        <begin position="48"/>
        <end position="66"/>
    </location>
</feature>
<comment type="caution">
    <text evidence="3">The sequence shown here is derived from an EMBL/GenBank/DDBJ whole genome shotgun (WGS) entry which is preliminary data.</text>
</comment>
<name>A0A146G419_TERSA</name>
<dbReference type="Pfam" id="PF02517">
    <property type="entry name" value="Rce1-like"/>
    <property type="match status" value="1"/>
</dbReference>
<gene>
    <name evidence="3" type="ORF">TSACC_1106</name>
</gene>
<dbReference type="STRING" id="690879.TSACC_1106"/>
<dbReference type="InParanoid" id="A0A146G419"/>
<dbReference type="AlphaFoldDB" id="A0A146G419"/>
<dbReference type="GO" id="GO:0080120">
    <property type="term" value="P:CAAX-box protein maturation"/>
    <property type="evidence" value="ECO:0007669"/>
    <property type="project" value="UniProtKB-ARBA"/>
</dbReference>
<evidence type="ECO:0000313" key="3">
    <source>
        <dbReference type="EMBL" id="GAT31556.1"/>
    </source>
</evidence>
<dbReference type="Proteomes" id="UP000076023">
    <property type="component" value="Unassembled WGS sequence"/>
</dbReference>
<organism evidence="3 4">
    <name type="scientific">Terrimicrobium sacchariphilum</name>
    <dbReference type="NCBI Taxonomy" id="690879"/>
    <lineage>
        <taxon>Bacteria</taxon>
        <taxon>Pseudomonadati</taxon>
        <taxon>Verrucomicrobiota</taxon>
        <taxon>Terrimicrobiia</taxon>
        <taxon>Terrimicrobiales</taxon>
        <taxon>Terrimicrobiaceae</taxon>
        <taxon>Terrimicrobium</taxon>
    </lineage>
</organism>
<sequence>MSGRKSLPPPLLAYTAPFVVFLLFLAMEQGISSLGAESGQWWLATPKYWVFPLQTLVCGGILLYFWRHYQFGPLAPGWIGVLGGLVILGLWIAPQAVLGFAPRTTGGFDPYTLGAEGTTPLLMIAARFARLVIVVPLVEEIFWRGFLMRYLIKEDFQKVPFGAYSHLSFFGVAGLFMLVHSQADWPAAFLSGIIFNAIAVKTKSLFACIVAHAVANLGLGMYIMTTRQWGFW</sequence>
<keyword evidence="1" id="KW-0472">Membrane</keyword>
<keyword evidence="1" id="KW-0812">Transmembrane</keyword>
<feature type="transmembrane region" description="Helical" evidence="1">
    <location>
        <begin position="159"/>
        <end position="179"/>
    </location>
</feature>
<feature type="transmembrane region" description="Helical" evidence="1">
    <location>
        <begin position="185"/>
        <end position="200"/>
    </location>
</feature>
<feature type="domain" description="CAAX prenyl protease 2/Lysostaphin resistance protein A-like" evidence="2">
    <location>
        <begin position="125"/>
        <end position="217"/>
    </location>
</feature>
<feature type="transmembrane region" description="Helical" evidence="1">
    <location>
        <begin position="78"/>
        <end position="101"/>
    </location>
</feature>
<evidence type="ECO:0000256" key="1">
    <source>
        <dbReference type="SAM" id="Phobius"/>
    </source>
</evidence>
<reference evidence="4" key="1">
    <citation type="journal article" date="2017" name="Genome Announc.">
        <title>Draft Genome Sequence of Terrimicrobium sacchariphilum NM-5T, a Facultative Anaerobic Soil Bacterium of the Class Spartobacteria.</title>
        <authorList>
            <person name="Qiu Y.L."/>
            <person name="Tourlousse D.M."/>
            <person name="Matsuura N."/>
            <person name="Ohashi A."/>
            <person name="Sekiguchi Y."/>
        </authorList>
    </citation>
    <scope>NUCLEOTIDE SEQUENCE [LARGE SCALE GENOMIC DNA]</scope>
    <source>
        <strain evidence="4">NM-5</strain>
    </source>
</reference>
<keyword evidence="1" id="KW-1133">Transmembrane helix</keyword>
<dbReference type="RefSeq" id="WP_075077447.1">
    <property type="nucleotide sequence ID" value="NZ_BDCO01000001.1"/>
</dbReference>
<dbReference type="InterPro" id="IPR014346">
    <property type="entry name" value="Prenyl_protease-related"/>
</dbReference>
<evidence type="ECO:0000259" key="2">
    <source>
        <dbReference type="Pfam" id="PF02517"/>
    </source>
</evidence>
<keyword evidence="4" id="KW-1185">Reference proteome</keyword>
<accession>A0A146G419</accession>
<protein>
    <recommendedName>
        <fullName evidence="2">CAAX prenyl protease 2/Lysostaphin resistance protein A-like domain-containing protein</fullName>
    </recommendedName>
</protein>
<dbReference type="NCBIfam" id="TIGR03008">
    <property type="entry name" value="pepcterm_CAAX"/>
    <property type="match status" value="1"/>
</dbReference>
<dbReference type="GO" id="GO:0004175">
    <property type="term" value="F:endopeptidase activity"/>
    <property type="evidence" value="ECO:0007669"/>
    <property type="project" value="UniProtKB-ARBA"/>
</dbReference>
<proteinExistence type="predicted"/>
<dbReference type="EMBL" id="BDCO01000001">
    <property type="protein sequence ID" value="GAT31556.1"/>
    <property type="molecule type" value="Genomic_DNA"/>
</dbReference>